<dbReference type="EnsemblMetazoa" id="PPA24682.1">
    <property type="protein sequence ID" value="PPA24682.1"/>
    <property type="gene ID" value="WBGene00114236"/>
</dbReference>
<proteinExistence type="predicted"/>
<accession>A0A8R1YGX2</accession>
<protein>
    <submittedName>
        <fullName evidence="1">Uncharacterized protein</fullName>
    </submittedName>
</protein>
<gene>
    <name evidence="1" type="primary">WBGene00114236</name>
</gene>
<evidence type="ECO:0000313" key="2">
    <source>
        <dbReference type="Proteomes" id="UP000005239"/>
    </source>
</evidence>
<evidence type="ECO:0000313" key="1">
    <source>
        <dbReference type="EnsemblMetazoa" id="PPA24682.1"/>
    </source>
</evidence>
<reference evidence="1" key="2">
    <citation type="submission" date="2022-06" db="UniProtKB">
        <authorList>
            <consortium name="EnsemblMetazoa"/>
        </authorList>
    </citation>
    <scope>IDENTIFICATION</scope>
    <source>
        <strain evidence="1">PS312</strain>
    </source>
</reference>
<reference evidence="2" key="1">
    <citation type="journal article" date="2008" name="Nat. Genet.">
        <title>The Pristionchus pacificus genome provides a unique perspective on nematode lifestyle and parasitism.</title>
        <authorList>
            <person name="Dieterich C."/>
            <person name="Clifton S.W."/>
            <person name="Schuster L.N."/>
            <person name="Chinwalla A."/>
            <person name="Delehaunty K."/>
            <person name="Dinkelacker I."/>
            <person name="Fulton L."/>
            <person name="Fulton R."/>
            <person name="Godfrey J."/>
            <person name="Minx P."/>
            <person name="Mitreva M."/>
            <person name="Roeseler W."/>
            <person name="Tian H."/>
            <person name="Witte H."/>
            <person name="Yang S.P."/>
            <person name="Wilson R.K."/>
            <person name="Sommer R.J."/>
        </authorList>
    </citation>
    <scope>NUCLEOTIDE SEQUENCE [LARGE SCALE GENOMIC DNA]</scope>
    <source>
        <strain evidence="2">PS312</strain>
    </source>
</reference>
<name>A0A2A6BP31_PRIPA</name>
<accession>A0A2A6BP31</accession>
<dbReference type="AlphaFoldDB" id="A0A2A6BP31"/>
<keyword evidence="2" id="KW-1185">Reference proteome</keyword>
<dbReference type="Proteomes" id="UP000005239">
    <property type="component" value="Unassembled WGS sequence"/>
</dbReference>
<organism evidence="1 2">
    <name type="scientific">Pristionchus pacificus</name>
    <name type="common">Parasitic nematode worm</name>
    <dbReference type="NCBI Taxonomy" id="54126"/>
    <lineage>
        <taxon>Eukaryota</taxon>
        <taxon>Metazoa</taxon>
        <taxon>Ecdysozoa</taxon>
        <taxon>Nematoda</taxon>
        <taxon>Chromadorea</taxon>
        <taxon>Rhabditida</taxon>
        <taxon>Rhabditina</taxon>
        <taxon>Diplogasteromorpha</taxon>
        <taxon>Diplogasteroidea</taxon>
        <taxon>Neodiplogasteridae</taxon>
        <taxon>Pristionchus</taxon>
    </lineage>
</organism>
<sequence length="296" mass="33228">MSTTRDMSMIVSFYLSRMSKPEKFEKCLASLSDMDLSAEVIRATRADKVISRYFDHSTGGKLARETVEKWRRDSVPVAKNLDMIKKTAASSDNTERSFHDGYVKKCVATLDRTKRPFDGAKNIAVSTKTSETMDNTKRQTLSPEWGRILAQIQYESISTDKKAANQKVAAEAPAMKIEENRKMEIATSKECAHTTTNPIEKSMERQSSLSTSLTVSSLIRPNEPKTRFNVDAIRARAAKRSTTINVDESRLKEIAVRIAKRKTVIIGKSSDRPLSIPSNLRVIGHNARPMIANTRR</sequence>